<keyword evidence="3" id="KW-0449">Lipoprotein</keyword>
<organism evidence="3 4">
    <name type="scientific">Piscirickettsia salmonis</name>
    <dbReference type="NCBI Taxonomy" id="1238"/>
    <lineage>
        <taxon>Bacteria</taxon>
        <taxon>Pseudomonadati</taxon>
        <taxon>Pseudomonadota</taxon>
        <taxon>Gammaproteobacteria</taxon>
        <taxon>Thiotrichales</taxon>
        <taxon>Piscirickettsiaceae</taxon>
        <taxon>Piscirickettsia</taxon>
    </lineage>
</organism>
<evidence type="ECO:0000256" key="1">
    <source>
        <dbReference type="ARBA" id="ARBA00010634"/>
    </source>
</evidence>
<reference evidence="3 4" key="1">
    <citation type="submission" date="2019-04" db="EMBL/GenBank/DDBJ databases">
        <title>Complete genome sequencing of Piscirickettsia salmonis strain Psal-009.</title>
        <authorList>
            <person name="Schober I."/>
            <person name="Bunk B."/>
            <person name="Sproer C."/>
            <person name="Carril G.P."/>
            <person name="Riedel T."/>
            <person name="Flores-Herrera P.A."/>
            <person name="Nourdin-Galindo G."/>
            <person name="Marshall S.H."/>
            <person name="Overmann J."/>
        </authorList>
    </citation>
    <scope>NUCLEOTIDE SEQUENCE [LARGE SCALE GENOMIC DNA]</scope>
    <source>
        <strain evidence="3 4">Psal-009</strain>
    </source>
</reference>
<dbReference type="RefSeq" id="WP_230384787.1">
    <property type="nucleotide sequence ID" value="NZ_CP038811.1"/>
</dbReference>
<protein>
    <submittedName>
        <fullName evidence="3">Phospholipid-binding lipoprotein MlaA</fullName>
    </submittedName>
</protein>
<proteinExistence type="inferred from homology"/>
<comment type="similarity">
    <text evidence="1">Belongs to the MlaA family.</text>
</comment>
<evidence type="ECO:0000313" key="4">
    <source>
        <dbReference type="Proteomes" id="UP000422232"/>
    </source>
</evidence>
<dbReference type="GO" id="GO:0016020">
    <property type="term" value="C:membrane"/>
    <property type="evidence" value="ECO:0007669"/>
    <property type="project" value="InterPro"/>
</dbReference>
<evidence type="ECO:0000313" key="3">
    <source>
        <dbReference type="EMBL" id="QGO07297.1"/>
    </source>
</evidence>
<dbReference type="Proteomes" id="UP000422232">
    <property type="component" value="Chromosome"/>
</dbReference>
<sequence length="277" mass="30568">MIDIDDKIKTVTMRMMKKQLFTCNCQAIQGVGKSLGVVVLAGILAACATATPQNPDPYEKYNRSMYRFNAKMDHAVLKPVAKGYTAVTPQVVRTGVTNFFENVHQVPTIMNDLLQGEFKIAGWDTLRLVMNSTLGLFGLIDVAGATGIHHHDQNFGLTLAKWTGNKPDSPYFILPLLGPSTVKGALGTPVDFVSNPVSYVEPTGLSYGLTGLWAINKRAGFLGNEKVLNALTLDPYLAQRNAYLQLREQQLQNSGKSPFMPYTIWSYQYELSDEPSE</sequence>
<keyword evidence="2" id="KW-0732">Signal</keyword>
<dbReference type="EMBL" id="CP038908">
    <property type="protein sequence ID" value="QGO07297.1"/>
    <property type="molecule type" value="Genomic_DNA"/>
</dbReference>
<dbReference type="PANTHER" id="PTHR30035:SF3">
    <property type="entry name" value="INTERMEMBRANE PHOSPHOLIPID TRANSPORT SYSTEM LIPOPROTEIN MLAA"/>
    <property type="match status" value="1"/>
</dbReference>
<gene>
    <name evidence="3" type="primary">mlaA</name>
    <name evidence="3" type="ORF">Psal009_03240</name>
</gene>
<dbReference type="GO" id="GO:0120010">
    <property type="term" value="P:intermembrane phospholipid transfer"/>
    <property type="evidence" value="ECO:0007669"/>
    <property type="project" value="TreeGrafter"/>
</dbReference>
<name>A0A9Q6LLZ9_PISSA</name>
<dbReference type="Pfam" id="PF04333">
    <property type="entry name" value="MlaA"/>
    <property type="match status" value="1"/>
</dbReference>
<dbReference type="PANTHER" id="PTHR30035">
    <property type="entry name" value="LIPOPROTEIN VACJ-RELATED"/>
    <property type="match status" value="1"/>
</dbReference>
<keyword evidence="4" id="KW-1185">Reference proteome</keyword>
<dbReference type="PRINTS" id="PR01805">
    <property type="entry name" value="VACJLIPOPROT"/>
</dbReference>
<accession>A0A9Q6LLZ9</accession>
<dbReference type="InterPro" id="IPR007428">
    <property type="entry name" value="MlaA"/>
</dbReference>
<dbReference type="AlphaFoldDB" id="A0A9Q6LLZ9"/>
<evidence type="ECO:0000256" key="2">
    <source>
        <dbReference type="ARBA" id="ARBA00022729"/>
    </source>
</evidence>
<dbReference type="GeneID" id="66742166"/>